<feature type="transmembrane region" description="Helical" evidence="1">
    <location>
        <begin position="42"/>
        <end position="61"/>
    </location>
</feature>
<evidence type="ECO:0000256" key="1">
    <source>
        <dbReference type="SAM" id="Phobius"/>
    </source>
</evidence>
<feature type="transmembrane region" description="Helical" evidence="1">
    <location>
        <begin position="462"/>
        <end position="484"/>
    </location>
</feature>
<keyword evidence="2" id="KW-0732">Signal</keyword>
<keyword evidence="4" id="KW-1185">Reference proteome</keyword>
<protein>
    <recommendedName>
        <fullName evidence="5">Fenitrothion hydrolase FedB</fullName>
    </recommendedName>
</protein>
<organism evidence="3 4">
    <name type="scientific">Banduia mediterranea</name>
    <dbReference type="NCBI Taxonomy" id="3075609"/>
    <lineage>
        <taxon>Bacteria</taxon>
        <taxon>Pseudomonadati</taxon>
        <taxon>Pseudomonadota</taxon>
        <taxon>Gammaproteobacteria</taxon>
        <taxon>Nevskiales</taxon>
        <taxon>Algiphilaceae</taxon>
        <taxon>Banduia</taxon>
    </lineage>
</organism>
<feature type="chain" id="PRO_5046078930" description="Fenitrothion hydrolase FedB" evidence="2">
    <location>
        <begin position="27"/>
        <end position="492"/>
    </location>
</feature>
<feature type="signal peptide" evidence="2">
    <location>
        <begin position="1"/>
        <end position="26"/>
    </location>
</feature>
<evidence type="ECO:0008006" key="5">
    <source>
        <dbReference type="Google" id="ProtNLM"/>
    </source>
</evidence>
<feature type="transmembrane region" description="Helical" evidence="1">
    <location>
        <begin position="92"/>
        <end position="111"/>
    </location>
</feature>
<proteinExistence type="predicted"/>
<evidence type="ECO:0000313" key="4">
    <source>
        <dbReference type="Proteomes" id="UP001254608"/>
    </source>
</evidence>
<comment type="caution">
    <text evidence="3">The sequence shown here is derived from an EMBL/GenBank/DDBJ whole genome shotgun (WGS) entry which is preliminary data.</text>
</comment>
<accession>A0ABU2WJN1</accession>
<evidence type="ECO:0000256" key="2">
    <source>
        <dbReference type="SAM" id="SignalP"/>
    </source>
</evidence>
<gene>
    <name evidence="3" type="ORF">RM530_11990</name>
</gene>
<keyword evidence="1" id="KW-0472">Membrane</keyword>
<dbReference type="RefSeq" id="WP_311365470.1">
    <property type="nucleotide sequence ID" value="NZ_JAVRIC010000017.1"/>
</dbReference>
<keyword evidence="1" id="KW-1133">Transmembrane helix</keyword>
<feature type="transmembrane region" description="Helical" evidence="1">
    <location>
        <begin position="198"/>
        <end position="218"/>
    </location>
</feature>
<evidence type="ECO:0000313" key="3">
    <source>
        <dbReference type="EMBL" id="MDT0498078.1"/>
    </source>
</evidence>
<name>A0ABU2WJN1_9GAMM</name>
<keyword evidence="1" id="KW-0812">Transmembrane</keyword>
<feature type="transmembrane region" description="Helical" evidence="1">
    <location>
        <begin position="173"/>
        <end position="192"/>
    </location>
</feature>
<feature type="transmembrane region" description="Helical" evidence="1">
    <location>
        <begin position="430"/>
        <end position="450"/>
    </location>
</feature>
<feature type="transmembrane region" description="Helical" evidence="1">
    <location>
        <begin position="123"/>
        <end position="146"/>
    </location>
</feature>
<dbReference type="EMBL" id="JAVRIC010000017">
    <property type="protein sequence ID" value="MDT0498078.1"/>
    <property type="molecule type" value="Genomic_DNA"/>
</dbReference>
<dbReference type="Proteomes" id="UP001254608">
    <property type="component" value="Unassembled WGS sequence"/>
</dbReference>
<sequence>MDRHRLPCWRSLAALALMGAPSAAFAHSFGQVYNLPVPVWLYLYGAAAALILSFVVVGYFATESDNEHPAHGIELGESLGVRLLRRIRLTGLLRIVAVLMLVLCIVSGLFGTRNAYGNFNMTFFWVVFILGLGYFTAICGDSYAVLSPWRTLADLIGRFWGSYARGRLRYPPWLGYWPALLLYMGFVWIELFGNTRPYSLSVILAVYTVLNLIGVWLLGKTAWFRYCEFLAVYFRLLAKAAPIEYRPREPGSGRLRLRWPFSGLLEERADSISLLLFVLFMLSSTAFDGLHETVIWMRWFWLDIYKSLTPWISPNPFLAYPTLRKLYLGYQTTALVLSPFLYLMVYLLFVWLAKHAARSTLPLRVLALRFTYSLIPIALVYNITHYYTLLLTQGPKIISLASDPLGRRWDLFGTAGWFRAPFIPDMGTVWNVQVGLIVLGHMVSVYLAHVEALRLFPKRSQAIASQLPMLLLMVLFTTAGLWILSQPIKPGA</sequence>
<feature type="transmembrane region" description="Helical" evidence="1">
    <location>
        <begin position="328"/>
        <end position="353"/>
    </location>
</feature>
<reference evidence="3 4" key="1">
    <citation type="submission" date="2023-09" db="EMBL/GenBank/DDBJ databases">
        <authorList>
            <person name="Rey-Velasco X."/>
        </authorList>
    </citation>
    <scope>NUCLEOTIDE SEQUENCE [LARGE SCALE GENOMIC DNA]</scope>
    <source>
        <strain evidence="3 4">W345</strain>
    </source>
</reference>
<feature type="transmembrane region" description="Helical" evidence="1">
    <location>
        <begin position="365"/>
        <end position="384"/>
    </location>
</feature>
<feature type="transmembrane region" description="Helical" evidence="1">
    <location>
        <begin position="274"/>
        <end position="301"/>
    </location>
</feature>